<dbReference type="PANTHER" id="PTHR46310">
    <property type="entry name" value="AMIDASE 1"/>
    <property type="match status" value="1"/>
</dbReference>
<dbReference type="Proteomes" id="UP000005845">
    <property type="component" value="Unassembled WGS sequence"/>
</dbReference>
<dbReference type="AlphaFoldDB" id="H5TXU1"/>
<dbReference type="Pfam" id="PF01425">
    <property type="entry name" value="Amidase"/>
    <property type="match status" value="1"/>
</dbReference>
<sequence>MTAPDDLGAVVRRFWAAAVGDDRTALHRFLCADVTCVAGPGVLHGVADTLRSGALTHAIGSLRDVQIRTRATDLGDALVVYDVPDGGRAVQSQLWRRDDTTWRLATVHASTPRRGFDSTVWRVVGDPLVASSAPGPLTGTTVAVKDVFAVAGFATGGGVPAYEQSAPIATEHATAVARLLNSGAHIRGIARTDQFAYSMAGDNPHHGTPPNAAVPAALPGGSSSGPASAVAHGDADLGLATDTAGSIRTPASYQGLWGLRSTHGSVSTRGLLPLAPDFDAIGLLSRDPDILALATTTLLDDPSTTAIGSGVATLDDIHVDDVELARLAEAFRVHQAFQAWSVHGDWITAHPGALEGSAAARFAAAAAIDADDDARARDDLAALAAQIDKRLGDDLLDIPAAATAAPRRWASDAEVEKTRTATLQLTAIAAATGRPAVTFPHRETSDGPIGRSLVGPRGSDTALIARAIDFATARPVATPEPGGFPRC</sequence>
<evidence type="ECO:0000259" key="1">
    <source>
        <dbReference type="Pfam" id="PF01425"/>
    </source>
</evidence>
<evidence type="ECO:0000313" key="2">
    <source>
        <dbReference type="EMBL" id="GAB38299.1"/>
    </source>
</evidence>
<gene>
    <name evidence="2" type="ORF">GOSPT_042_00490</name>
</gene>
<dbReference type="InterPro" id="IPR020556">
    <property type="entry name" value="Amidase_CS"/>
</dbReference>
<dbReference type="InterPro" id="IPR036928">
    <property type="entry name" value="AS_sf"/>
</dbReference>
<dbReference type="InterPro" id="IPR023631">
    <property type="entry name" value="Amidase_dom"/>
</dbReference>
<dbReference type="SUPFAM" id="SSF75304">
    <property type="entry name" value="Amidase signature (AS) enzymes"/>
    <property type="match status" value="1"/>
</dbReference>
<dbReference type="SUPFAM" id="SSF54427">
    <property type="entry name" value="NTF2-like"/>
    <property type="match status" value="1"/>
</dbReference>
<keyword evidence="3" id="KW-1185">Reference proteome</keyword>
<dbReference type="Gene3D" id="3.10.450.50">
    <property type="match status" value="1"/>
</dbReference>
<organism evidence="2 3">
    <name type="scientific">Gordonia sputi NBRC 100414</name>
    <dbReference type="NCBI Taxonomy" id="1089453"/>
    <lineage>
        <taxon>Bacteria</taxon>
        <taxon>Bacillati</taxon>
        <taxon>Actinomycetota</taxon>
        <taxon>Actinomycetes</taxon>
        <taxon>Mycobacteriales</taxon>
        <taxon>Gordoniaceae</taxon>
        <taxon>Gordonia</taxon>
    </lineage>
</organism>
<proteinExistence type="predicted"/>
<comment type="caution">
    <text evidence="2">The sequence shown here is derived from an EMBL/GenBank/DDBJ whole genome shotgun (WGS) entry which is preliminary data.</text>
</comment>
<evidence type="ECO:0000313" key="3">
    <source>
        <dbReference type="Proteomes" id="UP000005845"/>
    </source>
</evidence>
<dbReference type="RefSeq" id="WP_005203912.1">
    <property type="nucleotide sequence ID" value="NZ_BAFC01000042.1"/>
</dbReference>
<protein>
    <submittedName>
        <fullName evidence="2">Putative amidase</fullName>
    </submittedName>
</protein>
<feature type="domain" description="Amidase" evidence="1">
    <location>
        <begin position="132"/>
        <end position="298"/>
    </location>
</feature>
<name>H5TXU1_9ACTN</name>
<dbReference type="eggNOG" id="COG0154">
    <property type="taxonomic scope" value="Bacteria"/>
</dbReference>
<dbReference type="InterPro" id="IPR032710">
    <property type="entry name" value="NTF2-like_dom_sf"/>
</dbReference>
<dbReference type="EMBL" id="BAFC01000042">
    <property type="protein sequence ID" value="GAB38299.1"/>
    <property type="molecule type" value="Genomic_DNA"/>
</dbReference>
<dbReference type="PROSITE" id="PS00571">
    <property type="entry name" value="AMIDASES"/>
    <property type="match status" value="1"/>
</dbReference>
<dbReference type="Gene3D" id="3.90.1300.10">
    <property type="entry name" value="Amidase signature (AS) domain"/>
    <property type="match status" value="2"/>
</dbReference>
<accession>H5TXU1</accession>
<reference evidence="2 3" key="1">
    <citation type="submission" date="2012-02" db="EMBL/GenBank/DDBJ databases">
        <title>Whole genome shotgun sequence of Gordonia sputi NBRC 100414.</title>
        <authorList>
            <person name="Yoshida I."/>
            <person name="Hosoyama A."/>
            <person name="Tsuchikane K."/>
            <person name="Katsumata H."/>
            <person name="Yamazaki S."/>
            <person name="Fujita N."/>
        </authorList>
    </citation>
    <scope>NUCLEOTIDE SEQUENCE [LARGE SCALE GENOMIC DNA]</scope>
    <source>
        <strain evidence="2 3">NBRC 100414</strain>
    </source>
</reference>
<dbReference type="PANTHER" id="PTHR46310:SF7">
    <property type="entry name" value="AMIDASE 1"/>
    <property type="match status" value="1"/>
</dbReference>